<dbReference type="Pfam" id="PF24492">
    <property type="entry name" value="HEAT_ECM29"/>
    <property type="match status" value="1"/>
</dbReference>
<dbReference type="Gene3D" id="1.25.10.10">
    <property type="entry name" value="Leucine-rich Repeat Variant"/>
    <property type="match status" value="2"/>
</dbReference>
<dbReference type="InterPro" id="IPR055443">
    <property type="entry name" value="HEAT_ECM29"/>
</dbReference>
<feature type="region of interest" description="Disordered" evidence="5">
    <location>
        <begin position="1039"/>
        <end position="1065"/>
    </location>
</feature>
<reference evidence="8" key="1">
    <citation type="submission" date="2021-01" db="EMBL/GenBank/DDBJ databases">
        <authorList>
            <person name="Corre E."/>
            <person name="Pelletier E."/>
            <person name="Niang G."/>
            <person name="Scheremetjew M."/>
            <person name="Finn R."/>
            <person name="Kale V."/>
            <person name="Holt S."/>
            <person name="Cochrane G."/>
            <person name="Meng A."/>
            <person name="Brown T."/>
            <person name="Cohen L."/>
        </authorList>
    </citation>
    <scope>NUCLEOTIDE SEQUENCE</scope>
    <source>
        <strain evidence="8">NY070348D</strain>
    </source>
</reference>
<gene>
    <name evidence="8" type="ORF">QSP1433_LOCUS7566</name>
</gene>
<feature type="region of interest" description="Disordered" evidence="5">
    <location>
        <begin position="1"/>
        <end position="21"/>
    </location>
</feature>
<evidence type="ECO:0000256" key="4">
    <source>
        <dbReference type="ARBA" id="ARBA00022942"/>
    </source>
</evidence>
<name>A0A7S2WDU1_9STRA</name>
<keyword evidence="4" id="KW-0647">Proteasome</keyword>
<feature type="domain" description="Proteasome adapter and scaffold protein ECM29 HEAT-repeat" evidence="7">
    <location>
        <begin position="1319"/>
        <end position="1487"/>
    </location>
</feature>
<keyword evidence="2" id="KW-0963">Cytoplasm</keyword>
<feature type="domain" description="Proteasome component Ecm29 N-terminal" evidence="6">
    <location>
        <begin position="30"/>
        <end position="517"/>
    </location>
</feature>
<evidence type="ECO:0000256" key="5">
    <source>
        <dbReference type="SAM" id="MobiDB-lite"/>
    </source>
</evidence>
<dbReference type="InterPro" id="IPR024372">
    <property type="entry name" value="Ecm29_N"/>
</dbReference>
<evidence type="ECO:0000256" key="2">
    <source>
        <dbReference type="ARBA" id="ARBA00022490"/>
    </source>
</evidence>
<proteinExistence type="predicted"/>
<dbReference type="GO" id="GO:0036503">
    <property type="term" value="P:ERAD pathway"/>
    <property type="evidence" value="ECO:0007669"/>
    <property type="project" value="TreeGrafter"/>
</dbReference>
<dbReference type="EMBL" id="HBHK01012019">
    <property type="protein sequence ID" value="CAD9682118.1"/>
    <property type="molecule type" value="Transcribed_RNA"/>
</dbReference>
<dbReference type="GO" id="GO:0000502">
    <property type="term" value="C:proteasome complex"/>
    <property type="evidence" value="ECO:0007669"/>
    <property type="project" value="UniProtKB-KW"/>
</dbReference>
<comment type="subcellular location">
    <subcellularLocation>
        <location evidence="1">Cytoplasm</location>
    </subcellularLocation>
</comment>
<evidence type="ECO:0000256" key="3">
    <source>
        <dbReference type="ARBA" id="ARBA00022737"/>
    </source>
</evidence>
<dbReference type="PANTHER" id="PTHR23346">
    <property type="entry name" value="TRANSLATIONAL ACTIVATOR GCN1-RELATED"/>
    <property type="match status" value="1"/>
</dbReference>
<evidence type="ECO:0000256" key="1">
    <source>
        <dbReference type="ARBA" id="ARBA00004496"/>
    </source>
</evidence>
<accession>A0A7S2WDU1</accession>
<dbReference type="GO" id="GO:0005737">
    <property type="term" value="C:cytoplasm"/>
    <property type="evidence" value="ECO:0007669"/>
    <property type="project" value="UniProtKB-SubCell"/>
</dbReference>
<dbReference type="GO" id="GO:0043248">
    <property type="term" value="P:proteasome assembly"/>
    <property type="evidence" value="ECO:0007669"/>
    <property type="project" value="InterPro"/>
</dbReference>
<sequence length="1847" mass="205660">MKRRKVEQEGNTQGYIRTMGEDPKEELESLDRVLTRLAMVNDSSRLQAVLDKLLPRLLRRLNASQEILNKTMVILQHVNKRVKEDTDIKLPCFELVDMAKPSGDNSNFTINFALVYLELGAVRLTPGEKSRLLPKLFREISRLQENQQVIVLRVLAEVLPFVSISGDMNAWFEEETSDEDKAFVRSYFLDWLFYIPVSTSAVTAGVPPGLTPGRIARLKKKDGSFPGGAELANLQVSILKLLLSGAFKNEHIVPHLVVARNGLRHDVVSTAEQGMSRLLKSIDFGDLDLLISLIQLVTPTTKSRTNEEGSRKHPSPAVRERALGVLLKGDEHAMVAVIAQSVLMVEDCLIASQSTAELRILALQYVQFLLRVCSREALEMDDACSSLSLTLQKQLEQAKQYGGSNNTLREREQTFSCFGKFVRVFPELYKDKVTLVSDLMRVMQVESDVRMAIQEALGGLCAAFSSEYASDNARETIKKMLLPYLFSDEPKARLVVSDWCRRLFPYHDCQSRFVSLLLSCDNELPTRLVAVRGLVPELCNQEGKNVSASKWTQHIAELLTNAAKVECARVALAWTDKTSFPEEYSALNRTSKAKSFPTFHDWLAFINGKDGIGGKLLGSSDSTCQTQLACVLGFSNTVFLHADQGTVSKVDFQTYRTIIEQCMESNDTTKMRVLHRVASKCLLELVKADSESFEIKSDWLLGLLTADSPVVRENGSNLIEYMTLPDPAFVDILLERMSKRVPSAVAGRHGAILATGRLLHAGRTAIPLADRQRLSQRLVDTLMEASTFRIITIACIEAIGEAAMTRSFAVPEEVLEQVIEKLERISAYDGTPSGNPELDSSTSIAVSKALVTLGKICSQCDENPALKERTLKALFVSGDQKSVELQLDVSAAFSDLCETSPDMLEVVLKRILNEASVSTKNRVRAASAFWLLRLVCDFGSTQTVLPLLERIHATFASLLRERNELTRECAARGMAWAYQSAKSDKMIQGELVTSLARHLAVKSLFISDLKKEEEKKKKQREIDEANKASVETRVQQALNQGDAENEDDDKKADDPQSKTGGGSLAPLNTAYKEIYQISTKVGKPDLTYRLLYLSVADALWGLTCTRHLRCDTYEFDPEEEEEEGAKQGKKQRHKHDLSKDTVERLIPILFRYKYDIEPSIKVAMTKLWDTITVDLGAENEIIQERFDTVMKEVLKNISSNKFRERHSGAVALVFLIRESPDSRLISYLEEIWGISLRLVDDLHDGTKAAAAVLAKTLSNLTVRLCTKPDSEKGADVAVQALDTVLPFLVEKGLVNQSKDAQAISVHTLARVVKVSKENIRPSIPIVVTKLLESMSALEDKVLQYAMFHTSDQGGDMNVSRDQLESMRVQASSESPMQQAVDLCIDQIQPNDDLNELAPELSRLARSGVGLPTLAATSRVISRIAGRRELESGIRTHAQMLLKGVAGSLTDRSPMIRRSFSGAAASIARVAEPGSVTGYVKVLDHLYFDPGDEKSRMTVGTALRELLGRAPDLFKQLESQLLPLIFLARHDSDEDIAQVWQQVWSENAGTVKNGVNNRLDVMVRFCNKQAQSTVWLHRQQAAEALTDIVNAVDEEQFAPYAAEVMENLAASLPGRVWDGKEMVLHTICNVWRKCHAGFPDKFKRVDRFCLNVLVPECSRKAVPKYTLAAYESVVKVCLFEQNDQITLVTTLIECIEHLQKLESTTSLLTAKAFEALSSTWCVQVEMKTLDRALELSIDTLRGSTHIVATGVMRCIKRILALTDPVNTTQVNKAINVAWQCVIENKNPTTIISAIEALDAFFSRSSLLASADIEPLRVSSRVRLEPLLQHREHSIVHAASKLQKHLNNT</sequence>
<dbReference type="InterPro" id="IPR016024">
    <property type="entry name" value="ARM-type_fold"/>
</dbReference>
<protein>
    <submittedName>
        <fullName evidence="8">Uncharacterized protein</fullName>
    </submittedName>
</protein>
<dbReference type="SUPFAM" id="SSF48371">
    <property type="entry name" value="ARM repeat"/>
    <property type="match status" value="2"/>
</dbReference>
<dbReference type="Pfam" id="PF13001">
    <property type="entry name" value="ECM29_N"/>
    <property type="match status" value="1"/>
</dbReference>
<dbReference type="PANTHER" id="PTHR23346:SF19">
    <property type="entry name" value="PROTEASOME ADAPTER AND SCAFFOLD PROTEIN ECM29"/>
    <property type="match status" value="1"/>
</dbReference>
<organism evidence="8">
    <name type="scientific">Mucochytrium quahogii</name>
    <dbReference type="NCBI Taxonomy" id="96639"/>
    <lineage>
        <taxon>Eukaryota</taxon>
        <taxon>Sar</taxon>
        <taxon>Stramenopiles</taxon>
        <taxon>Bigyra</taxon>
        <taxon>Labyrinthulomycetes</taxon>
        <taxon>Thraustochytrida</taxon>
        <taxon>Thraustochytriidae</taxon>
        <taxon>Mucochytrium</taxon>
    </lineage>
</organism>
<evidence type="ECO:0000259" key="7">
    <source>
        <dbReference type="Pfam" id="PF24492"/>
    </source>
</evidence>
<evidence type="ECO:0000313" key="8">
    <source>
        <dbReference type="EMBL" id="CAD9682118.1"/>
    </source>
</evidence>
<dbReference type="GO" id="GO:0060090">
    <property type="term" value="F:molecular adaptor activity"/>
    <property type="evidence" value="ECO:0007669"/>
    <property type="project" value="InterPro"/>
</dbReference>
<dbReference type="InterPro" id="IPR011989">
    <property type="entry name" value="ARM-like"/>
</dbReference>
<evidence type="ECO:0000259" key="6">
    <source>
        <dbReference type="Pfam" id="PF13001"/>
    </source>
</evidence>
<dbReference type="GO" id="GO:0005634">
    <property type="term" value="C:nucleus"/>
    <property type="evidence" value="ECO:0007669"/>
    <property type="project" value="TreeGrafter"/>
</dbReference>
<keyword evidence="3" id="KW-0677">Repeat</keyword>